<dbReference type="EMBL" id="KT862809">
    <property type="protein sequence ID" value="ANJ02490.1"/>
    <property type="molecule type" value="Genomic_DNA"/>
</dbReference>
<feature type="compositionally biased region" description="Low complexity" evidence="5">
    <location>
        <begin position="175"/>
        <end position="186"/>
    </location>
</feature>
<feature type="region of interest" description="Disordered" evidence="5">
    <location>
        <begin position="175"/>
        <end position="198"/>
    </location>
</feature>
<keyword evidence="6" id="KW-0812">Transmembrane</keyword>
<evidence type="ECO:0000256" key="3">
    <source>
        <dbReference type="ARBA" id="ARBA00022921"/>
    </source>
</evidence>
<feature type="compositionally biased region" description="Basic residues" evidence="5">
    <location>
        <begin position="187"/>
        <end position="198"/>
    </location>
</feature>
<dbReference type="GO" id="GO:0003677">
    <property type="term" value="F:DNA binding"/>
    <property type="evidence" value="ECO:0007669"/>
    <property type="project" value="UniProtKB-KW"/>
</dbReference>
<proteinExistence type="predicted"/>
<feature type="transmembrane region" description="Helical" evidence="6">
    <location>
        <begin position="207"/>
        <end position="232"/>
    </location>
</feature>
<sequence length="246" mass="26049">MDGTCVKKILKERDSDVQERKNNKNTLRRSTTDDSSLCATQEAFVDHLKRSFNFAIMPAVVLTGGRVTAGKRRSSASRRRMPASKLRSTRGRARRALNGSKRKSRLPSVTVPSPATASAAERAALANLATRLQRGQFTAWRSANYPAPAASEAALAAAKSGAPATAKDLTTGTTATAVPVSGSGATRRSRTSRRRGGKQLKGGILPALIPIIAAAIGAIPGIAGTAVGIASLKEQQRQFDKMYNHK</sequence>
<evidence type="ECO:0000313" key="7">
    <source>
        <dbReference type="EMBL" id="ANJ02490.1"/>
    </source>
</evidence>
<accession>A0A191ULV0</accession>
<evidence type="ECO:0000256" key="2">
    <source>
        <dbReference type="ARBA" id="ARBA00022844"/>
    </source>
</evidence>
<evidence type="ECO:0000256" key="4">
    <source>
        <dbReference type="ARBA" id="ARBA00023125"/>
    </source>
</evidence>
<dbReference type="Proteomes" id="UP000101561">
    <property type="component" value="Genome"/>
</dbReference>
<comment type="subcellular location">
    <subcellularLocation>
        <location evidence="1">Virion</location>
    </subcellularLocation>
</comment>
<keyword evidence="4" id="KW-0238">DNA-binding</keyword>
<keyword evidence="6" id="KW-0472">Membrane</keyword>
<feature type="region of interest" description="Disordered" evidence="5">
    <location>
        <begin position="67"/>
        <end position="117"/>
    </location>
</feature>
<keyword evidence="6" id="KW-1133">Transmembrane helix</keyword>
<keyword evidence="2" id="KW-0946">Virion</keyword>
<dbReference type="InterPro" id="IPR008393">
    <property type="entry name" value="Adenovirus_late_L2_mu_core"/>
</dbReference>
<organism evidence="7 8">
    <name type="scientific">Fowl aviadenovirus 7</name>
    <dbReference type="NCBI Taxonomy" id="172863"/>
    <lineage>
        <taxon>Viruses</taxon>
        <taxon>Varidnaviria</taxon>
        <taxon>Bamfordvirae</taxon>
        <taxon>Preplasmiviricota</taxon>
        <taxon>Polisuviricotina</taxon>
        <taxon>Pharingeaviricetes</taxon>
        <taxon>Rowavirales</taxon>
        <taxon>Adenoviridae</taxon>
        <taxon>Aviadenovirus</taxon>
        <taxon>Aviadenovirus hepatitidis</taxon>
        <taxon>Fowl aviadenovirus E</taxon>
    </lineage>
</organism>
<evidence type="ECO:0000256" key="1">
    <source>
        <dbReference type="ARBA" id="ARBA00004328"/>
    </source>
</evidence>
<protein>
    <submittedName>
        <fullName evidence="7">Core protein pX</fullName>
    </submittedName>
</protein>
<dbReference type="Pfam" id="PF05829">
    <property type="entry name" value="Adeno_PX"/>
    <property type="match status" value="1"/>
</dbReference>
<name>A0A191ULV0_9ADEN</name>
<reference evidence="7 8" key="1">
    <citation type="journal article" date="2016" name="J. Gen. Virol.">
        <title>Genetic diversity of species Fowl aviadenovirus D and Fowl aviadenovirus E.</title>
        <authorList>
            <person name="Marek A."/>
            <person name="Kajan G.L."/>
            <person name="Kosiol C."/>
            <person name="Benko M."/>
            <person name="Schachner A."/>
            <person name="Hess M."/>
        </authorList>
    </citation>
    <scope>NUCLEOTIDE SEQUENCE [LARGE SCALE GENOMIC DNA]</scope>
    <source>
        <strain evidence="7">YR36</strain>
    </source>
</reference>
<feature type="region of interest" description="Disordered" evidence="5">
    <location>
        <begin position="14"/>
        <end position="33"/>
    </location>
</feature>
<keyword evidence="3" id="KW-0426">Late protein</keyword>
<dbReference type="GO" id="GO:0019013">
    <property type="term" value="C:viral nucleocapsid"/>
    <property type="evidence" value="ECO:0007669"/>
    <property type="project" value="InterPro"/>
</dbReference>
<evidence type="ECO:0000256" key="6">
    <source>
        <dbReference type="SAM" id="Phobius"/>
    </source>
</evidence>
<evidence type="ECO:0000256" key="5">
    <source>
        <dbReference type="SAM" id="MobiDB-lite"/>
    </source>
</evidence>
<feature type="compositionally biased region" description="Polar residues" evidence="5">
    <location>
        <begin position="24"/>
        <end position="33"/>
    </location>
</feature>
<evidence type="ECO:0000313" key="8">
    <source>
        <dbReference type="Proteomes" id="UP000101561"/>
    </source>
</evidence>
<feature type="compositionally biased region" description="Basic residues" evidence="5">
    <location>
        <begin position="69"/>
        <end position="105"/>
    </location>
</feature>